<reference evidence="1" key="1">
    <citation type="submission" date="2023-12" db="EMBL/GenBank/DDBJ databases">
        <title>Genome sequence of Bacillus thuringiensis strain SS10.</title>
        <authorList>
            <person name="Rouis S."/>
        </authorList>
    </citation>
    <scope>NUCLEOTIDE SEQUENCE</scope>
    <source>
        <strain evidence="1">SS10</strain>
    </source>
</reference>
<evidence type="ECO:0000313" key="1">
    <source>
        <dbReference type="EMBL" id="MDZ5480027.1"/>
    </source>
</evidence>
<proteinExistence type="predicted"/>
<dbReference type="Pfam" id="PF07029">
    <property type="entry name" value="CryBP1"/>
    <property type="match status" value="1"/>
</dbReference>
<name>A0AAW9JE94_BACTU</name>
<comment type="caution">
    <text evidence="1">The sequence shown here is derived from an EMBL/GenBank/DDBJ whole genome shotgun (WGS) entry which is preliminary data.</text>
</comment>
<sequence>MKKDNEISNYVNDNHVNSHKKVPFCCVIAIPDGFELVPHCYPKVIYSLECLALCKDVCRKTVPVEGCGQAEIDLHVLKIKGCIPYIVNIEVRPTCDWKGCSTDSHSKEITLCCKESVCIDAVLQCSVHCVDSIDLNCENVKVCDLSIQISDCMNSCHLAKISGYFQFC</sequence>
<organism evidence="1 2">
    <name type="scientific">Bacillus thuringiensis</name>
    <dbReference type="NCBI Taxonomy" id="1428"/>
    <lineage>
        <taxon>Bacteria</taxon>
        <taxon>Bacillati</taxon>
        <taxon>Bacillota</taxon>
        <taxon>Bacilli</taxon>
        <taxon>Bacillales</taxon>
        <taxon>Bacillaceae</taxon>
        <taxon>Bacillus</taxon>
        <taxon>Bacillus cereus group</taxon>
    </lineage>
</organism>
<accession>A0AAW9JE94</accession>
<protein>
    <submittedName>
        <fullName evidence="1">ABC transporter permease</fullName>
    </submittedName>
</protein>
<dbReference type="EMBL" id="JAXOTW010000025">
    <property type="protein sequence ID" value="MDZ5480027.1"/>
    <property type="molecule type" value="Genomic_DNA"/>
</dbReference>
<gene>
    <name evidence="1" type="ORF">U2F49_28170</name>
</gene>
<dbReference type="Proteomes" id="UP001292252">
    <property type="component" value="Unassembled WGS sequence"/>
</dbReference>
<dbReference type="InterPro" id="IPR009751">
    <property type="entry name" value="CryBP1"/>
</dbReference>
<evidence type="ECO:0000313" key="2">
    <source>
        <dbReference type="Proteomes" id="UP001292252"/>
    </source>
</evidence>
<dbReference type="AlphaFoldDB" id="A0AAW9JE94"/>
<dbReference type="RefSeq" id="WP_153599418.1">
    <property type="nucleotide sequence ID" value="NZ_JAXOTW010000025.1"/>
</dbReference>